<dbReference type="EMBL" id="VUKU01000642">
    <property type="protein sequence ID" value="KAF1460086.1"/>
    <property type="molecule type" value="Genomic_DNA"/>
</dbReference>
<comment type="caution">
    <text evidence="2">The sequence shown here is derived from an EMBL/GenBank/DDBJ whole genome shotgun (WGS) entry which is preliminary data.</text>
</comment>
<dbReference type="Proteomes" id="UP000785099">
    <property type="component" value="Unassembled WGS sequence"/>
</dbReference>
<feature type="non-terminal residue" evidence="2">
    <location>
        <position position="1"/>
    </location>
</feature>
<gene>
    <name evidence="2" type="primary">ACSS1</name>
    <name evidence="2" type="ORF">FQV24_0001529</name>
</gene>
<organism evidence="2 3">
    <name type="scientific">Spheniscus mendiculus</name>
    <name type="common">Galapagos penguin</name>
    <dbReference type="NCBI Taxonomy" id="156760"/>
    <lineage>
        <taxon>Eukaryota</taxon>
        <taxon>Metazoa</taxon>
        <taxon>Chordata</taxon>
        <taxon>Craniata</taxon>
        <taxon>Vertebrata</taxon>
        <taxon>Euteleostomi</taxon>
        <taxon>Archelosauria</taxon>
        <taxon>Archosauria</taxon>
        <taxon>Dinosauria</taxon>
        <taxon>Saurischia</taxon>
        <taxon>Theropoda</taxon>
        <taxon>Coelurosauria</taxon>
        <taxon>Aves</taxon>
        <taxon>Neognathae</taxon>
        <taxon>Neoaves</taxon>
        <taxon>Aequornithes</taxon>
        <taxon>Sphenisciformes</taxon>
        <taxon>Spheniscidae</taxon>
        <taxon>Spheniscus</taxon>
    </lineage>
</organism>
<dbReference type="InterPro" id="IPR025110">
    <property type="entry name" value="AMP-bd_C"/>
</dbReference>
<keyword evidence="3" id="KW-1185">Reference proteome</keyword>
<dbReference type="SUPFAM" id="SSF56801">
    <property type="entry name" value="Acetyl-CoA synthetase-like"/>
    <property type="match status" value="1"/>
</dbReference>
<protein>
    <submittedName>
        <fullName evidence="2">Acetyl-coenzyme A synthetase 2-like, mitochondrial</fullName>
    </submittedName>
</protein>
<dbReference type="GO" id="GO:0005739">
    <property type="term" value="C:mitochondrion"/>
    <property type="evidence" value="ECO:0007669"/>
    <property type="project" value="TreeGrafter"/>
</dbReference>
<dbReference type="GO" id="GO:0003987">
    <property type="term" value="F:acetate-CoA ligase activity"/>
    <property type="evidence" value="ECO:0007669"/>
    <property type="project" value="TreeGrafter"/>
</dbReference>
<name>A0A8J4MX43_SPHME</name>
<dbReference type="Gene3D" id="3.30.300.30">
    <property type="match status" value="1"/>
</dbReference>
<proteinExistence type="predicted"/>
<evidence type="ECO:0000259" key="1">
    <source>
        <dbReference type="Pfam" id="PF13193"/>
    </source>
</evidence>
<dbReference type="Pfam" id="PF13193">
    <property type="entry name" value="AMP-binding_C"/>
    <property type="match status" value="1"/>
</dbReference>
<dbReference type="PANTHER" id="PTHR24095">
    <property type="entry name" value="ACETYL-COENZYME A SYNTHETASE"/>
    <property type="match status" value="1"/>
</dbReference>
<dbReference type="InterPro" id="IPR045851">
    <property type="entry name" value="AMP-bd_C_sf"/>
</dbReference>
<reference evidence="2 3" key="1">
    <citation type="journal article" date="2019" name="Gigascience">
        <title>High-coverage genomes to elucidate the evolution of penguins.</title>
        <authorList>
            <person name="Pan H."/>
            <person name="Cole T.L."/>
            <person name="Bi X."/>
            <person name="Fang M."/>
            <person name="Zhou C."/>
            <person name="Yang Z."/>
            <person name="Ksepka D.T."/>
            <person name="Hart T."/>
            <person name="Bouzat J.L."/>
            <person name="Argilla L.S."/>
            <person name="Bertelsen M.F."/>
            <person name="Boersma P.D."/>
            <person name="Bost C.A."/>
            <person name="Cherel Y."/>
            <person name="Dann P."/>
            <person name="Fiddaman S.R."/>
            <person name="Howard P."/>
            <person name="Labuschagne K."/>
            <person name="Mattern T."/>
            <person name="Miller G."/>
            <person name="Parker P."/>
            <person name="Phillips R.A."/>
            <person name="Quillfeldt P."/>
            <person name="Ryan P.G."/>
            <person name="Taylor H."/>
            <person name="Thompson D.R."/>
            <person name="Young M.J."/>
            <person name="Ellegaard M.R."/>
            <person name="Gilbert M.T.P."/>
            <person name="Sinding M.S."/>
            <person name="Pacheco G."/>
            <person name="Shepherd L.D."/>
            <person name="Tennyson A.J.D."/>
            <person name="Grosser S."/>
            <person name="Kay E."/>
            <person name="Nupen L.J."/>
            <person name="Ellenberg U."/>
            <person name="Houston D.M."/>
            <person name="Reeve A.H."/>
            <person name="Johnson K."/>
            <person name="Masello J.F."/>
            <person name="Stracke T."/>
            <person name="McKinlay B."/>
            <person name="Borboroglu P.G."/>
            <person name="Zhang D.X."/>
            <person name="Zhang G."/>
        </authorList>
    </citation>
    <scope>NUCLEOTIDE SEQUENCE [LARGE SCALE GENOMIC DNA]</scope>
    <source>
        <strain evidence="2">GAPE 212</strain>
    </source>
</reference>
<feature type="domain" description="AMP-binding enzyme C-terminal" evidence="1">
    <location>
        <begin position="44"/>
        <end position="115"/>
    </location>
</feature>
<dbReference type="AlphaFoldDB" id="A0A8J4MX43"/>
<accession>A0A8J4MX43</accession>
<evidence type="ECO:0000313" key="3">
    <source>
        <dbReference type="Proteomes" id="UP000785099"/>
    </source>
</evidence>
<dbReference type="PANTHER" id="PTHR24095:SF83">
    <property type="entry name" value="ACETYL-COENZYME A SYNTHETASE"/>
    <property type="match status" value="1"/>
</dbReference>
<feature type="non-terminal residue" evidence="2">
    <location>
        <position position="118"/>
    </location>
</feature>
<evidence type="ECO:0000313" key="2">
    <source>
        <dbReference type="EMBL" id="KAF1460086.1"/>
    </source>
</evidence>
<dbReference type="GO" id="GO:0006085">
    <property type="term" value="P:acetyl-CoA biosynthetic process"/>
    <property type="evidence" value="ECO:0007669"/>
    <property type="project" value="TreeGrafter"/>
</dbReference>
<sequence length="118" mass="12779">TVLDTAGFFFTRDGVYRTSEGYNQLTGWLDDIINISGHQLGTAEVEDVVNHHVSVAESAVISYPHEIKGEGKVLAFLPLKCLSQGYCTATLTAELGELISKKTAKYAAPDYVQVTRAG</sequence>